<name>A0A918DSA0_9ACTN</name>
<accession>A0A918DSA0</accession>
<reference evidence="2" key="1">
    <citation type="journal article" date="2014" name="Int. J. Syst. Evol. Microbiol.">
        <title>Complete genome sequence of Corynebacterium casei LMG S-19264T (=DSM 44701T), isolated from a smear-ripened cheese.</title>
        <authorList>
            <consortium name="US DOE Joint Genome Institute (JGI-PGF)"/>
            <person name="Walter F."/>
            <person name="Albersmeier A."/>
            <person name="Kalinowski J."/>
            <person name="Ruckert C."/>
        </authorList>
    </citation>
    <scope>NUCLEOTIDE SEQUENCE</scope>
    <source>
        <strain evidence="2">CGMCC 4.7368</strain>
    </source>
</reference>
<evidence type="ECO:0000313" key="2">
    <source>
        <dbReference type="EMBL" id="GGO80370.1"/>
    </source>
</evidence>
<dbReference type="AlphaFoldDB" id="A0A918DSA0"/>
<sequence length="103" mass="10318">MPAGRVPSGGDVAHVPAVLGGLPQLVPDQVLGLHPGEPDHARPVVPGQSTTDRDTTTAVPGPGTTDRDTTTAEPEPGTTDRDTTTAERGAGIAPEASLIGGRP</sequence>
<feature type="region of interest" description="Disordered" evidence="1">
    <location>
        <begin position="29"/>
        <end position="103"/>
    </location>
</feature>
<protein>
    <submittedName>
        <fullName evidence="2">Uncharacterized protein</fullName>
    </submittedName>
</protein>
<evidence type="ECO:0000256" key="1">
    <source>
        <dbReference type="SAM" id="MobiDB-lite"/>
    </source>
</evidence>
<reference evidence="2" key="2">
    <citation type="submission" date="2020-09" db="EMBL/GenBank/DDBJ databases">
        <authorList>
            <person name="Sun Q."/>
            <person name="Zhou Y."/>
        </authorList>
    </citation>
    <scope>NUCLEOTIDE SEQUENCE</scope>
    <source>
        <strain evidence="2">CGMCC 4.7368</strain>
    </source>
</reference>
<dbReference type="EMBL" id="BMNH01000032">
    <property type="protein sequence ID" value="GGO80370.1"/>
    <property type="molecule type" value="Genomic_DNA"/>
</dbReference>
<evidence type="ECO:0000313" key="3">
    <source>
        <dbReference type="Proteomes" id="UP000646523"/>
    </source>
</evidence>
<dbReference type="Proteomes" id="UP000646523">
    <property type="component" value="Unassembled WGS sequence"/>
</dbReference>
<proteinExistence type="predicted"/>
<organism evidence="2 3">
    <name type="scientific">Nonomuraea cavernae</name>
    <dbReference type="NCBI Taxonomy" id="2045107"/>
    <lineage>
        <taxon>Bacteria</taxon>
        <taxon>Bacillati</taxon>
        <taxon>Actinomycetota</taxon>
        <taxon>Actinomycetes</taxon>
        <taxon>Streptosporangiales</taxon>
        <taxon>Streptosporangiaceae</taxon>
        <taxon>Nonomuraea</taxon>
    </lineage>
</organism>
<keyword evidence="3" id="KW-1185">Reference proteome</keyword>
<comment type="caution">
    <text evidence="2">The sequence shown here is derived from an EMBL/GenBank/DDBJ whole genome shotgun (WGS) entry which is preliminary data.</text>
</comment>
<gene>
    <name evidence="2" type="ORF">GCM10012289_66860</name>
</gene>